<evidence type="ECO:0000256" key="1">
    <source>
        <dbReference type="ARBA" id="ARBA00001947"/>
    </source>
</evidence>
<dbReference type="GO" id="GO:0008237">
    <property type="term" value="F:metallopeptidase activity"/>
    <property type="evidence" value="ECO:0007669"/>
    <property type="project" value="UniProtKB-KW"/>
</dbReference>
<proteinExistence type="inferred from homology"/>
<dbReference type="AlphaFoldDB" id="A0A3B1AFF9"/>
<dbReference type="Pfam" id="PF17432">
    <property type="entry name" value="DUF3458_C"/>
    <property type="match status" value="1"/>
</dbReference>
<evidence type="ECO:0000259" key="12">
    <source>
        <dbReference type="Pfam" id="PF17900"/>
    </source>
</evidence>
<dbReference type="Gene3D" id="3.30.2010.30">
    <property type="match status" value="1"/>
</dbReference>
<evidence type="ECO:0000259" key="10">
    <source>
        <dbReference type="Pfam" id="PF11940"/>
    </source>
</evidence>
<gene>
    <name evidence="13" type="ORF">MNBD_GAMMA20-976</name>
</gene>
<dbReference type="SUPFAM" id="SSF63737">
    <property type="entry name" value="Leukotriene A4 hydrolase N-terminal domain"/>
    <property type="match status" value="1"/>
</dbReference>
<dbReference type="GO" id="GO:0008270">
    <property type="term" value="F:zinc ion binding"/>
    <property type="evidence" value="ECO:0007669"/>
    <property type="project" value="InterPro"/>
</dbReference>
<evidence type="ECO:0000256" key="2">
    <source>
        <dbReference type="ARBA" id="ARBA00010136"/>
    </source>
</evidence>
<dbReference type="Pfam" id="PF17900">
    <property type="entry name" value="Peptidase_M1_N"/>
    <property type="match status" value="1"/>
</dbReference>
<dbReference type="Gene3D" id="2.60.40.1840">
    <property type="match status" value="1"/>
</dbReference>
<evidence type="ECO:0000256" key="8">
    <source>
        <dbReference type="ARBA" id="ARBA00023049"/>
    </source>
</evidence>
<dbReference type="Pfam" id="PF01433">
    <property type="entry name" value="Peptidase_M1"/>
    <property type="match status" value="1"/>
</dbReference>
<name>A0A3B1AFF9_9ZZZZ</name>
<dbReference type="FunFam" id="2.60.40.1730:FF:000005">
    <property type="entry name" value="Aminopeptidase N"/>
    <property type="match status" value="1"/>
</dbReference>
<evidence type="ECO:0000313" key="13">
    <source>
        <dbReference type="EMBL" id="VAX02542.1"/>
    </source>
</evidence>
<evidence type="ECO:0000259" key="9">
    <source>
        <dbReference type="Pfam" id="PF01433"/>
    </source>
</evidence>
<dbReference type="InterPro" id="IPR014782">
    <property type="entry name" value="Peptidase_M1_dom"/>
</dbReference>
<evidence type="ECO:0000256" key="3">
    <source>
        <dbReference type="ARBA" id="ARBA00022438"/>
    </source>
</evidence>
<dbReference type="FunFam" id="1.10.390.10:FF:000002">
    <property type="entry name" value="Aminopeptidase N"/>
    <property type="match status" value="1"/>
</dbReference>
<dbReference type="GO" id="GO:0016285">
    <property type="term" value="F:alanyl aminopeptidase activity"/>
    <property type="evidence" value="ECO:0007669"/>
    <property type="project" value="UniProtKB-EC"/>
</dbReference>
<keyword evidence="4" id="KW-0645">Protease</keyword>
<organism evidence="13">
    <name type="scientific">hydrothermal vent metagenome</name>
    <dbReference type="NCBI Taxonomy" id="652676"/>
    <lineage>
        <taxon>unclassified sequences</taxon>
        <taxon>metagenomes</taxon>
        <taxon>ecological metagenomes</taxon>
    </lineage>
</organism>
<dbReference type="InterPro" id="IPR035414">
    <property type="entry name" value="Peptidase_M1_pepN_Ig-like"/>
</dbReference>
<accession>A0A3B1AFF9</accession>
<sequence>MPETPQTIRLADYRPPAYAIDHIDLHFNLDPETTRVTSRLSVRRLREGEALVLDGHDLELISVAVDGRTLETGEYHLDGHSLSLDGLPDSGELEIVTEIHPAANTSLGGLYTSGGNFCTQCEAEEFRKITYYLDRPDVMARFTTTLEADKAGYPVLLSNGNLVVSGELGGGRHWAKWEDPFPKPSYLFALVAGDLARIEDSFITLSGRSVDLHIYVQHHNVDKCEHAMHSLQKAMRWDEEAYGREYDLDLYMIVAVDDFNMGAMENKGLNVFNSRYVLARPDTASDADYLGIESVIAHEYFHNWSGNRVTCRDWFQLSLKEGFTVFRDQEFSADMNSRGVQRIGDVNVLRTHQFREDAGPMAHPVRPDSYVEINNFYTVTVYNKGAEVVRMLAHLVGSEGFRRGTDLYFERHDGQAVTTDDFVRAIENANDTDFGQFRRWYSQAGTPQLQVRHTYDATQQTLRLDVIQGCPPTPGQVEKTPFHIPLAVGLLDTEGRDLCLRLDSEERAAGSTCVLHLREAEQSFVFRDVPAGVVPSLLRGFSAPVKLEDDLDDSQRYFLMAHDSDPFSRWEAGQKMAVKTLMGLVGDIHAGRPLLLDEAFAEAFARTLADDCLDPAFAALALGLPVENYLAEFMQPIDPLAIHEARNFLRRSLAERLRPQLEAVYAENAGSGEYRIDGESIGRRALKNACLGYLSRIGDEAAIALAERQFNEAGNMTDNIAALACLASQAGEARERALATFYEHWRNEPLVVDKWLGIQATASLPDTLVRVRALTGHEAFTLKNPNKVRALIGAFASANPACFHAADGAGYAFLADHVLKLDALNPQVAARLTAPFTQWRKYGKERQALMQVQLQRLLAEPSLSKDVFEVVSKSLQAE</sequence>
<keyword evidence="8" id="KW-0482">Metalloprotease</keyword>
<dbReference type="InterPro" id="IPR027268">
    <property type="entry name" value="Peptidase_M4/M1_CTD_sf"/>
</dbReference>
<dbReference type="InterPro" id="IPR001930">
    <property type="entry name" value="Peptidase_M1"/>
</dbReference>
<dbReference type="PRINTS" id="PR00756">
    <property type="entry name" value="ALADIPTASE"/>
</dbReference>
<keyword evidence="7" id="KW-0862">Zinc</keyword>
<dbReference type="EMBL" id="UOFU01000276">
    <property type="protein sequence ID" value="VAX02542.1"/>
    <property type="molecule type" value="Genomic_DNA"/>
</dbReference>
<evidence type="ECO:0000259" key="11">
    <source>
        <dbReference type="Pfam" id="PF17432"/>
    </source>
</evidence>
<keyword evidence="5" id="KW-0479">Metal-binding</keyword>
<evidence type="ECO:0000256" key="7">
    <source>
        <dbReference type="ARBA" id="ARBA00022833"/>
    </source>
</evidence>
<dbReference type="PANTHER" id="PTHR46322:SF1">
    <property type="entry name" value="PUROMYCIN-SENSITIVE AMINOPEPTIDASE"/>
    <property type="match status" value="1"/>
</dbReference>
<feature type="domain" description="Peptidase M1 alanyl aminopeptidase C-terminal" evidence="11">
    <location>
        <begin position="553"/>
        <end position="876"/>
    </location>
</feature>
<dbReference type="Gene3D" id="1.10.390.10">
    <property type="entry name" value="Neutral Protease Domain 2"/>
    <property type="match status" value="1"/>
</dbReference>
<dbReference type="GO" id="GO:0006508">
    <property type="term" value="P:proteolysis"/>
    <property type="evidence" value="ECO:0007669"/>
    <property type="project" value="UniProtKB-KW"/>
</dbReference>
<dbReference type="FunFam" id="3.30.2010.30:FF:000002">
    <property type="entry name" value="Putative aminopeptidase N"/>
    <property type="match status" value="1"/>
</dbReference>
<dbReference type="PANTHER" id="PTHR46322">
    <property type="entry name" value="PUROMYCIN-SENSITIVE AMINOPEPTIDASE"/>
    <property type="match status" value="1"/>
</dbReference>
<feature type="domain" description="Aminopeptidase N-like N-terminal" evidence="12">
    <location>
        <begin position="23"/>
        <end position="187"/>
    </location>
</feature>
<dbReference type="InterPro" id="IPR012779">
    <property type="entry name" value="Peptidase_M1_pepN"/>
</dbReference>
<dbReference type="SUPFAM" id="SSF55486">
    <property type="entry name" value="Metalloproteases ('zincins'), catalytic domain"/>
    <property type="match status" value="1"/>
</dbReference>
<dbReference type="NCBIfam" id="TIGR02414">
    <property type="entry name" value="pepN_proteo"/>
    <property type="match status" value="1"/>
</dbReference>
<dbReference type="Gene3D" id="2.60.40.1730">
    <property type="entry name" value="tricorn interacting facor f3 domain"/>
    <property type="match status" value="1"/>
</dbReference>
<feature type="domain" description="Peptidase M1 membrane alanine aminopeptidase" evidence="9">
    <location>
        <begin position="227"/>
        <end position="438"/>
    </location>
</feature>
<comment type="cofactor">
    <cofactor evidence="1">
        <name>Zn(2+)</name>
        <dbReference type="ChEBI" id="CHEBI:29105"/>
    </cofactor>
</comment>
<dbReference type="InterPro" id="IPR037144">
    <property type="entry name" value="Peptidase_M1_pepN_C_sf"/>
</dbReference>
<dbReference type="InterPro" id="IPR045357">
    <property type="entry name" value="Aminopeptidase_N-like_N"/>
</dbReference>
<dbReference type="InterPro" id="IPR038438">
    <property type="entry name" value="PepN_Ig-like_sf"/>
</dbReference>
<dbReference type="Pfam" id="PF11940">
    <property type="entry name" value="DUF3458"/>
    <property type="match status" value="1"/>
</dbReference>
<reference evidence="13" key="1">
    <citation type="submission" date="2018-06" db="EMBL/GenBank/DDBJ databases">
        <authorList>
            <person name="Zhirakovskaya E."/>
        </authorList>
    </citation>
    <scope>NUCLEOTIDE SEQUENCE</scope>
</reference>
<feature type="domain" description="Peptidase M1 alanyl aminopeptidase Ig-like fold" evidence="10">
    <location>
        <begin position="445"/>
        <end position="549"/>
    </location>
</feature>
<dbReference type="FunFam" id="2.60.40.1840:FF:000001">
    <property type="entry name" value="Aminopeptidase N"/>
    <property type="match status" value="1"/>
</dbReference>
<keyword evidence="3 13" id="KW-0031">Aminopeptidase</keyword>
<evidence type="ECO:0000256" key="4">
    <source>
        <dbReference type="ARBA" id="ARBA00022670"/>
    </source>
</evidence>
<dbReference type="Gene3D" id="1.25.50.10">
    <property type="entry name" value="Peptidase M1, alanyl aminopeptidase, C-terminal domain"/>
    <property type="match status" value="1"/>
</dbReference>
<dbReference type="EC" id="3.4.11.2" evidence="13"/>
<dbReference type="CDD" id="cd09600">
    <property type="entry name" value="M1_APN"/>
    <property type="match status" value="1"/>
</dbReference>
<evidence type="ECO:0000256" key="5">
    <source>
        <dbReference type="ARBA" id="ARBA00022723"/>
    </source>
</evidence>
<evidence type="ECO:0000256" key="6">
    <source>
        <dbReference type="ARBA" id="ARBA00022801"/>
    </source>
</evidence>
<dbReference type="InterPro" id="IPR024601">
    <property type="entry name" value="Peptidase_M1_pepN_C"/>
</dbReference>
<comment type="similarity">
    <text evidence="2">Belongs to the peptidase M1 family.</text>
</comment>
<keyword evidence="6 13" id="KW-0378">Hydrolase</keyword>
<dbReference type="InterPro" id="IPR042097">
    <property type="entry name" value="Aminopeptidase_N-like_N_sf"/>
</dbReference>
<protein>
    <submittedName>
        <fullName evidence="13">Membrane alanine aminopeptidase N</fullName>
        <ecNumber evidence="13">3.4.11.2</ecNumber>
    </submittedName>
</protein>